<accession>A0ABN0ZGU5</accession>
<dbReference type="EMBL" id="BAAABY010000008">
    <property type="protein sequence ID" value="GAA0447204.1"/>
    <property type="molecule type" value="Genomic_DNA"/>
</dbReference>
<dbReference type="NCBIfam" id="TIGR02227">
    <property type="entry name" value="sigpep_I_bact"/>
    <property type="match status" value="1"/>
</dbReference>
<dbReference type="EC" id="3.4.21.89" evidence="4 6"/>
<dbReference type="InterPro" id="IPR036286">
    <property type="entry name" value="LexA/Signal_pep-like_sf"/>
</dbReference>
<dbReference type="SUPFAM" id="SSF51306">
    <property type="entry name" value="LexA/Signal peptidase"/>
    <property type="match status" value="1"/>
</dbReference>
<dbReference type="CDD" id="cd06530">
    <property type="entry name" value="S26_SPase_I"/>
    <property type="match status" value="1"/>
</dbReference>
<name>A0ABN0ZGU5_9ACTN</name>
<feature type="transmembrane region" description="Helical" evidence="6">
    <location>
        <begin position="77"/>
        <end position="99"/>
    </location>
</feature>
<comment type="subcellular location">
    <subcellularLocation>
        <location evidence="2">Cell membrane</location>
        <topology evidence="2">Single-pass type II membrane protein</topology>
    </subcellularLocation>
    <subcellularLocation>
        <location evidence="6">Membrane</location>
        <topology evidence="6">Single-pass type II membrane protein</topology>
    </subcellularLocation>
</comment>
<dbReference type="PANTHER" id="PTHR43390:SF1">
    <property type="entry name" value="CHLOROPLAST PROCESSING PEPTIDASE"/>
    <property type="match status" value="1"/>
</dbReference>
<gene>
    <name evidence="9" type="ORF">GCM10010361_08900</name>
</gene>
<comment type="catalytic activity">
    <reaction evidence="1 6">
        <text>Cleavage of hydrophobic, N-terminal signal or leader sequences from secreted and periplasmic proteins.</text>
        <dbReference type="EC" id="3.4.21.89"/>
    </reaction>
</comment>
<dbReference type="InterPro" id="IPR000223">
    <property type="entry name" value="Pept_S26A_signal_pept_1"/>
</dbReference>
<evidence type="ECO:0000256" key="5">
    <source>
        <dbReference type="ARBA" id="ARBA00022801"/>
    </source>
</evidence>
<comment type="caution">
    <text evidence="9">The sequence shown here is derived from an EMBL/GenBank/DDBJ whole genome shotgun (WGS) entry which is preliminary data.</text>
</comment>
<keyword evidence="6" id="KW-0812">Transmembrane</keyword>
<keyword evidence="6" id="KW-0645">Protease</keyword>
<evidence type="ECO:0000256" key="4">
    <source>
        <dbReference type="ARBA" id="ARBA00013208"/>
    </source>
</evidence>
<evidence type="ECO:0000259" key="8">
    <source>
        <dbReference type="Pfam" id="PF10502"/>
    </source>
</evidence>
<dbReference type="Pfam" id="PF10502">
    <property type="entry name" value="Peptidase_S26"/>
    <property type="match status" value="1"/>
</dbReference>
<dbReference type="PROSITE" id="PS00761">
    <property type="entry name" value="SPASE_I_3"/>
    <property type="match status" value="1"/>
</dbReference>
<organism evidence="9 10">
    <name type="scientific">Streptomyces olivaceiscleroticus</name>
    <dbReference type="NCBI Taxonomy" id="68245"/>
    <lineage>
        <taxon>Bacteria</taxon>
        <taxon>Bacillati</taxon>
        <taxon>Actinomycetota</taxon>
        <taxon>Actinomycetes</taxon>
        <taxon>Kitasatosporales</taxon>
        <taxon>Streptomycetaceae</taxon>
        <taxon>Streptomyces</taxon>
    </lineage>
</organism>
<feature type="domain" description="Peptidase S26" evidence="8">
    <location>
        <begin position="77"/>
        <end position="265"/>
    </location>
</feature>
<keyword evidence="5 6" id="KW-0378">Hydrolase</keyword>
<dbReference type="RefSeq" id="WP_346093142.1">
    <property type="nucleotide sequence ID" value="NZ_BAAABY010000008.1"/>
</dbReference>
<evidence type="ECO:0000256" key="3">
    <source>
        <dbReference type="ARBA" id="ARBA00009370"/>
    </source>
</evidence>
<reference evidence="9 10" key="1">
    <citation type="journal article" date="2019" name="Int. J. Syst. Evol. Microbiol.">
        <title>The Global Catalogue of Microorganisms (GCM) 10K type strain sequencing project: providing services to taxonomists for standard genome sequencing and annotation.</title>
        <authorList>
            <consortium name="The Broad Institute Genomics Platform"/>
            <consortium name="The Broad Institute Genome Sequencing Center for Infectious Disease"/>
            <person name="Wu L."/>
            <person name="Ma J."/>
        </authorList>
    </citation>
    <scope>NUCLEOTIDE SEQUENCE [LARGE SCALE GENOMIC DNA]</scope>
    <source>
        <strain evidence="9 10">JCM 4805</strain>
    </source>
</reference>
<dbReference type="InterPro" id="IPR019758">
    <property type="entry name" value="Pept_S26A_signal_pept_1_CS"/>
</dbReference>
<evidence type="ECO:0000256" key="6">
    <source>
        <dbReference type="RuleBase" id="RU362042"/>
    </source>
</evidence>
<dbReference type="Gene3D" id="2.10.109.10">
    <property type="entry name" value="Umud Fragment, subunit A"/>
    <property type="match status" value="1"/>
</dbReference>
<evidence type="ECO:0000256" key="1">
    <source>
        <dbReference type="ARBA" id="ARBA00000677"/>
    </source>
</evidence>
<feature type="region of interest" description="Disordered" evidence="7">
    <location>
        <begin position="1"/>
        <end position="67"/>
    </location>
</feature>
<sequence length="290" mass="30967">MDTDAQSSTLPERDPSSAPDHGVRQGARSARFFRRRQWVGERPAGTTGDGASEESGESREEGREEAEARPLLRRGPVLLVLSCLAFVGLLSAFVVQPFLIPSSSMENTLQVGDRVLVNKLAYRFGDEPRRGDAVVFDGTGSFVQEAPGGNPVTGLLRGAGAAVGLVPAAETDYIKRVIGVGGDRVTCCDERGRIKVNGKPVDEPYLHPGDSASDVPFDVVVPEGKLWVMGDHRARSSDSRDHLGDPGGGTVPVDKVIGRADWIGWPVSRWTSLKRPHDFDGIPAPAGAHG</sequence>
<evidence type="ECO:0000256" key="2">
    <source>
        <dbReference type="ARBA" id="ARBA00004401"/>
    </source>
</evidence>
<keyword evidence="6" id="KW-0472">Membrane</keyword>
<comment type="similarity">
    <text evidence="3 6">Belongs to the peptidase S26 family.</text>
</comment>
<dbReference type="PANTHER" id="PTHR43390">
    <property type="entry name" value="SIGNAL PEPTIDASE I"/>
    <property type="match status" value="1"/>
</dbReference>
<evidence type="ECO:0000313" key="9">
    <source>
        <dbReference type="EMBL" id="GAA0447204.1"/>
    </source>
</evidence>
<evidence type="ECO:0000313" key="10">
    <source>
        <dbReference type="Proteomes" id="UP001500909"/>
    </source>
</evidence>
<dbReference type="Proteomes" id="UP001500909">
    <property type="component" value="Unassembled WGS sequence"/>
</dbReference>
<feature type="compositionally biased region" description="Basic and acidic residues" evidence="7">
    <location>
        <begin position="56"/>
        <end position="67"/>
    </location>
</feature>
<dbReference type="PRINTS" id="PR00727">
    <property type="entry name" value="LEADERPTASE"/>
</dbReference>
<evidence type="ECO:0000256" key="7">
    <source>
        <dbReference type="SAM" id="MobiDB-lite"/>
    </source>
</evidence>
<protein>
    <recommendedName>
        <fullName evidence="4 6">Signal peptidase I</fullName>
        <ecNumber evidence="4 6">3.4.21.89</ecNumber>
    </recommendedName>
</protein>
<keyword evidence="6" id="KW-1133">Transmembrane helix</keyword>
<keyword evidence="10" id="KW-1185">Reference proteome</keyword>
<dbReference type="InterPro" id="IPR019533">
    <property type="entry name" value="Peptidase_S26"/>
</dbReference>
<feature type="compositionally biased region" description="Polar residues" evidence="7">
    <location>
        <begin position="1"/>
        <end position="10"/>
    </location>
</feature>
<proteinExistence type="inferred from homology"/>